<evidence type="ECO:0000259" key="1">
    <source>
        <dbReference type="Pfam" id="PF24118"/>
    </source>
</evidence>
<dbReference type="PANTHER" id="PTHR38226:SF3">
    <property type="entry name" value="(WILD MALAYSIAN BANANA) HYPOTHETICAL PROTEIN"/>
    <property type="match status" value="1"/>
</dbReference>
<evidence type="ECO:0000313" key="2">
    <source>
        <dbReference type="EMBL" id="KAK9267432.1"/>
    </source>
</evidence>
<evidence type="ECO:0000313" key="3">
    <source>
        <dbReference type="Proteomes" id="UP001415857"/>
    </source>
</evidence>
<dbReference type="AlphaFoldDB" id="A0AAP0R129"/>
<proteinExistence type="predicted"/>
<dbReference type="PANTHER" id="PTHR38226">
    <property type="entry name" value="(WILD MALAYSIAN BANANA) HYPOTHETICAL PROTEIN"/>
    <property type="match status" value="1"/>
</dbReference>
<dbReference type="EMBL" id="JBBPBK010000016">
    <property type="protein sequence ID" value="KAK9267432.1"/>
    <property type="molecule type" value="Genomic_DNA"/>
</dbReference>
<dbReference type="Pfam" id="PF24118">
    <property type="entry name" value="DUF7392"/>
    <property type="match status" value="1"/>
</dbReference>
<comment type="caution">
    <text evidence="2">The sequence shown here is derived from an EMBL/GenBank/DDBJ whole genome shotgun (WGS) entry which is preliminary data.</text>
</comment>
<protein>
    <recommendedName>
        <fullName evidence="1">DUF7392 domain-containing protein</fullName>
    </recommendedName>
</protein>
<keyword evidence="3" id="KW-1185">Reference proteome</keyword>
<name>A0AAP0R129_LIQFO</name>
<organism evidence="2 3">
    <name type="scientific">Liquidambar formosana</name>
    <name type="common">Formosan gum</name>
    <dbReference type="NCBI Taxonomy" id="63359"/>
    <lineage>
        <taxon>Eukaryota</taxon>
        <taxon>Viridiplantae</taxon>
        <taxon>Streptophyta</taxon>
        <taxon>Embryophyta</taxon>
        <taxon>Tracheophyta</taxon>
        <taxon>Spermatophyta</taxon>
        <taxon>Magnoliopsida</taxon>
        <taxon>eudicotyledons</taxon>
        <taxon>Gunneridae</taxon>
        <taxon>Pentapetalae</taxon>
        <taxon>Saxifragales</taxon>
        <taxon>Altingiaceae</taxon>
        <taxon>Liquidambar</taxon>
    </lineage>
</organism>
<accession>A0AAP0R129</accession>
<sequence length="189" mass="21375">MIIWFGAWLKRSDEKKEILNAALLSMLTNVSSMAILIDHSFFEAYAGESKDGSPAARFSTDDIISMSAAIPTANDLTDVSYACLALFKSNFLKMEGVSAGVCLKCQGRPRVACIYVWKSLHSCYSWILNTDHRRAILPYLDHISLDMKYDIFRVVYVSGDNVLNFQYFPPHKMLEHEGESKEEGQVMQD</sequence>
<gene>
    <name evidence="2" type="ORF">L1049_009858</name>
</gene>
<reference evidence="2 3" key="1">
    <citation type="journal article" date="2024" name="Plant J.">
        <title>Genome sequences and population genomics reveal climatic adaptation and genomic divergence between two closely related sweetgum species.</title>
        <authorList>
            <person name="Xu W.Q."/>
            <person name="Ren C.Q."/>
            <person name="Zhang X.Y."/>
            <person name="Comes H.P."/>
            <person name="Liu X.H."/>
            <person name="Li Y.G."/>
            <person name="Kettle C.J."/>
            <person name="Jalonen R."/>
            <person name="Gaisberger H."/>
            <person name="Ma Y.Z."/>
            <person name="Qiu Y.X."/>
        </authorList>
    </citation>
    <scope>NUCLEOTIDE SEQUENCE [LARGE SCALE GENOMIC DNA]</scope>
    <source>
        <strain evidence="2">Hangzhou</strain>
    </source>
</reference>
<dbReference type="Proteomes" id="UP001415857">
    <property type="component" value="Unassembled WGS sequence"/>
</dbReference>
<feature type="domain" description="DUF7392" evidence="1">
    <location>
        <begin position="40"/>
        <end position="152"/>
    </location>
</feature>
<dbReference type="InterPro" id="IPR055816">
    <property type="entry name" value="DUF7392"/>
</dbReference>